<dbReference type="Proteomes" id="UP001597011">
    <property type="component" value="Unassembled WGS sequence"/>
</dbReference>
<name>A0ABW3BWU4_9FLAO</name>
<gene>
    <name evidence="2" type="ORF">ACFQ0I_16490</name>
</gene>
<proteinExistence type="predicted"/>
<comment type="caution">
    <text evidence="2">The sequence shown here is derived from an EMBL/GenBank/DDBJ whole genome shotgun (WGS) entry which is preliminary data.</text>
</comment>
<feature type="non-terminal residue" evidence="2">
    <location>
        <position position="1"/>
    </location>
</feature>
<keyword evidence="1" id="KW-0472">Membrane</keyword>
<organism evidence="2 3">
    <name type="scientific">Mariniflexile aquimaris</name>
    <dbReference type="NCBI Taxonomy" id="881009"/>
    <lineage>
        <taxon>Bacteria</taxon>
        <taxon>Pseudomonadati</taxon>
        <taxon>Bacteroidota</taxon>
        <taxon>Flavobacteriia</taxon>
        <taxon>Flavobacteriales</taxon>
        <taxon>Flavobacteriaceae</taxon>
        <taxon>Mariniflexile</taxon>
    </lineage>
</organism>
<protein>
    <submittedName>
        <fullName evidence="2">DUF349 domain-containing protein</fullName>
    </submittedName>
</protein>
<keyword evidence="1" id="KW-0812">Transmembrane</keyword>
<accession>A0ABW3BWU4</accession>
<evidence type="ECO:0000256" key="1">
    <source>
        <dbReference type="SAM" id="Phobius"/>
    </source>
</evidence>
<dbReference type="EMBL" id="JBHTIB010000034">
    <property type="protein sequence ID" value="MFD0837379.1"/>
    <property type="molecule type" value="Genomic_DNA"/>
</dbReference>
<evidence type="ECO:0000313" key="3">
    <source>
        <dbReference type="Proteomes" id="UP001597011"/>
    </source>
</evidence>
<dbReference type="RefSeq" id="WP_379944074.1">
    <property type="nucleotide sequence ID" value="NZ_JBHTIB010000034.1"/>
</dbReference>
<sequence length="180" mass="21129">FSFGKSSHTSTQLSIHINVVPNLRMNNLKTIFLIFLLTFCLLSCKDNREKRKEIVSEKIEQLSEKQTEWNNLTNRILENQYVKSNLGKGIYPTDLEQSLSTELIKNGIEFITVRNDSECKEVEYATKWTKYPIGTLYLTWTNCDSEQTEQGYYKDNFDLNFIEVWGIGNNWLIWTDSDFI</sequence>
<keyword evidence="3" id="KW-1185">Reference proteome</keyword>
<keyword evidence="1" id="KW-1133">Transmembrane helix</keyword>
<reference evidence="3" key="1">
    <citation type="journal article" date="2019" name="Int. J. Syst. Evol. Microbiol.">
        <title>The Global Catalogue of Microorganisms (GCM) 10K type strain sequencing project: providing services to taxonomists for standard genome sequencing and annotation.</title>
        <authorList>
            <consortium name="The Broad Institute Genomics Platform"/>
            <consortium name="The Broad Institute Genome Sequencing Center for Infectious Disease"/>
            <person name="Wu L."/>
            <person name="Ma J."/>
        </authorList>
    </citation>
    <scope>NUCLEOTIDE SEQUENCE [LARGE SCALE GENOMIC DNA]</scope>
    <source>
        <strain evidence="3">CCUG 60529</strain>
    </source>
</reference>
<evidence type="ECO:0000313" key="2">
    <source>
        <dbReference type="EMBL" id="MFD0837379.1"/>
    </source>
</evidence>
<feature type="transmembrane region" description="Helical" evidence="1">
    <location>
        <begin position="28"/>
        <end position="44"/>
    </location>
</feature>